<name>A0ABN2X771_9MICO</name>
<comment type="caution">
    <text evidence="6">The sequence shown here is derived from an EMBL/GenBank/DDBJ whole genome shotgun (WGS) entry which is preliminary data.</text>
</comment>
<dbReference type="InterPro" id="IPR050095">
    <property type="entry name" value="ECF_ABC_transporter_ATP-bd"/>
</dbReference>
<evidence type="ECO:0000313" key="6">
    <source>
        <dbReference type="EMBL" id="GAA2105083.1"/>
    </source>
</evidence>
<evidence type="ECO:0000259" key="5">
    <source>
        <dbReference type="PROSITE" id="PS50893"/>
    </source>
</evidence>
<gene>
    <name evidence="6" type="ORF">GCM10009823_30170</name>
</gene>
<dbReference type="InterPro" id="IPR003439">
    <property type="entry name" value="ABC_transporter-like_ATP-bd"/>
</dbReference>
<dbReference type="InterPro" id="IPR027417">
    <property type="entry name" value="P-loop_NTPase"/>
</dbReference>
<dbReference type="RefSeq" id="WP_425547049.1">
    <property type="nucleotide sequence ID" value="NZ_BAAAPZ010000018.1"/>
</dbReference>
<comment type="similarity">
    <text evidence="1">Belongs to the ABC transporter superfamily.</text>
</comment>
<dbReference type="EMBL" id="BAAAPZ010000018">
    <property type="protein sequence ID" value="GAA2105083.1"/>
    <property type="molecule type" value="Genomic_DNA"/>
</dbReference>
<keyword evidence="4 6" id="KW-0067">ATP-binding</keyword>
<keyword evidence="3" id="KW-0547">Nucleotide-binding</keyword>
<dbReference type="PANTHER" id="PTHR43553">
    <property type="entry name" value="HEAVY METAL TRANSPORTER"/>
    <property type="match status" value="1"/>
</dbReference>
<keyword evidence="2" id="KW-0813">Transport</keyword>
<dbReference type="PANTHER" id="PTHR43553:SF24">
    <property type="entry name" value="ENERGY-COUPLING FACTOR TRANSPORTER ATP-BINDING PROTEIN ECFA1"/>
    <property type="match status" value="1"/>
</dbReference>
<dbReference type="Proteomes" id="UP001500984">
    <property type="component" value="Unassembled WGS sequence"/>
</dbReference>
<protein>
    <submittedName>
        <fullName evidence="6">ABC transporter ATP-binding protein</fullName>
    </submittedName>
</protein>
<dbReference type="PROSITE" id="PS00211">
    <property type="entry name" value="ABC_TRANSPORTER_1"/>
    <property type="match status" value="1"/>
</dbReference>
<dbReference type="InterPro" id="IPR017871">
    <property type="entry name" value="ABC_transporter-like_CS"/>
</dbReference>
<dbReference type="InterPro" id="IPR003593">
    <property type="entry name" value="AAA+_ATPase"/>
</dbReference>
<proteinExistence type="inferred from homology"/>
<sequence length="279" mass="29312">MLAEVPEPAGQRTAAEASGVVFDSVTVGVPEPVPGGRPGETRLRPVLEDISCTLTEQTVSVVGANGSGKSTLLQLVNGLVTADAGTVTVDGLDVAAKGAAVRRRVGFVFTDPAAQLVMPTPLEDVELSLRRGVRNRKERTQRAFAVLDELGVADLAHRSVYELSGGQRQLVALAAVLAVDPAVLVLDEPTTLLDLANRELLRGVLADLAQRRGVRILVSTHDLEFAADAQRTLCIADGRLAADGAPAGTIAAYRALVLGERESGARDTAEARHTVRPPR</sequence>
<evidence type="ECO:0000256" key="1">
    <source>
        <dbReference type="ARBA" id="ARBA00005417"/>
    </source>
</evidence>
<dbReference type="Pfam" id="PF00005">
    <property type="entry name" value="ABC_tran"/>
    <property type="match status" value="1"/>
</dbReference>
<evidence type="ECO:0000256" key="2">
    <source>
        <dbReference type="ARBA" id="ARBA00022448"/>
    </source>
</evidence>
<dbReference type="Gene3D" id="3.40.50.300">
    <property type="entry name" value="P-loop containing nucleotide triphosphate hydrolases"/>
    <property type="match status" value="1"/>
</dbReference>
<dbReference type="SMART" id="SM00382">
    <property type="entry name" value="AAA"/>
    <property type="match status" value="1"/>
</dbReference>
<evidence type="ECO:0000313" key="7">
    <source>
        <dbReference type="Proteomes" id="UP001500984"/>
    </source>
</evidence>
<dbReference type="GO" id="GO:0005524">
    <property type="term" value="F:ATP binding"/>
    <property type="evidence" value="ECO:0007669"/>
    <property type="project" value="UniProtKB-KW"/>
</dbReference>
<feature type="domain" description="ABC transporter" evidence="5">
    <location>
        <begin position="20"/>
        <end position="262"/>
    </location>
</feature>
<reference evidence="6 7" key="1">
    <citation type="journal article" date="2019" name="Int. J. Syst. Evol. Microbiol.">
        <title>The Global Catalogue of Microorganisms (GCM) 10K type strain sequencing project: providing services to taxonomists for standard genome sequencing and annotation.</title>
        <authorList>
            <consortium name="The Broad Institute Genomics Platform"/>
            <consortium name="The Broad Institute Genome Sequencing Center for Infectious Disease"/>
            <person name="Wu L."/>
            <person name="Ma J."/>
        </authorList>
    </citation>
    <scope>NUCLEOTIDE SEQUENCE [LARGE SCALE GENOMIC DNA]</scope>
    <source>
        <strain evidence="6 7">JCM 15900</strain>
    </source>
</reference>
<dbReference type="PROSITE" id="PS50893">
    <property type="entry name" value="ABC_TRANSPORTER_2"/>
    <property type="match status" value="1"/>
</dbReference>
<dbReference type="CDD" id="cd03225">
    <property type="entry name" value="ABC_cobalt_CbiO_domain1"/>
    <property type="match status" value="1"/>
</dbReference>
<evidence type="ECO:0000256" key="3">
    <source>
        <dbReference type="ARBA" id="ARBA00022741"/>
    </source>
</evidence>
<dbReference type="InterPro" id="IPR015856">
    <property type="entry name" value="ABC_transpr_CbiO/EcfA_su"/>
</dbReference>
<keyword evidence="7" id="KW-1185">Reference proteome</keyword>
<dbReference type="SUPFAM" id="SSF52540">
    <property type="entry name" value="P-loop containing nucleoside triphosphate hydrolases"/>
    <property type="match status" value="1"/>
</dbReference>
<evidence type="ECO:0000256" key="4">
    <source>
        <dbReference type="ARBA" id="ARBA00022840"/>
    </source>
</evidence>
<accession>A0ABN2X771</accession>
<organism evidence="6 7">
    <name type="scientific">Brevibacterium salitolerans</name>
    <dbReference type="NCBI Taxonomy" id="1403566"/>
    <lineage>
        <taxon>Bacteria</taxon>
        <taxon>Bacillati</taxon>
        <taxon>Actinomycetota</taxon>
        <taxon>Actinomycetes</taxon>
        <taxon>Micrococcales</taxon>
        <taxon>Brevibacteriaceae</taxon>
        <taxon>Brevibacterium</taxon>
    </lineage>
</organism>